<dbReference type="InParanoid" id="A0A674BFZ7"/>
<feature type="coiled-coil region" evidence="4">
    <location>
        <begin position="243"/>
        <end position="320"/>
    </location>
</feature>
<dbReference type="InterPro" id="IPR001806">
    <property type="entry name" value="Small_GTPase"/>
</dbReference>
<evidence type="ECO:0000313" key="8">
    <source>
        <dbReference type="Proteomes" id="UP000472277"/>
    </source>
</evidence>
<dbReference type="AlphaFoldDB" id="A0A674BFZ7"/>
<dbReference type="SUPFAM" id="SSF52540">
    <property type="entry name" value="P-loop containing nucleoside triphosphate hydrolases"/>
    <property type="match status" value="1"/>
</dbReference>
<dbReference type="InterPro" id="IPR002048">
    <property type="entry name" value="EF_hand_dom"/>
</dbReference>
<dbReference type="InterPro" id="IPR005225">
    <property type="entry name" value="Small_GTP-bd"/>
</dbReference>
<dbReference type="FunFam" id="3.40.50.300:FF:001129">
    <property type="entry name" value="ras-related protein Rab-44 isoform X2"/>
    <property type="match status" value="1"/>
</dbReference>
<name>A0A674BFZ7_SALTR</name>
<dbReference type="Gene3D" id="3.40.50.300">
    <property type="entry name" value="P-loop containing nucleotide triphosphate hydrolases"/>
    <property type="match status" value="1"/>
</dbReference>
<dbReference type="GO" id="GO:0005509">
    <property type="term" value="F:calcium ion binding"/>
    <property type="evidence" value="ECO:0007669"/>
    <property type="project" value="InterPro"/>
</dbReference>
<keyword evidence="3" id="KW-0449">Lipoprotein</keyword>
<feature type="region of interest" description="Disordered" evidence="5">
    <location>
        <begin position="328"/>
        <end position="359"/>
    </location>
</feature>
<reference evidence="7" key="1">
    <citation type="submission" date="2025-08" db="UniProtKB">
        <authorList>
            <consortium name="Ensembl"/>
        </authorList>
    </citation>
    <scope>IDENTIFICATION</scope>
</reference>
<proteinExistence type="predicted"/>
<feature type="compositionally biased region" description="Acidic residues" evidence="5">
    <location>
        <begin position="392"/>
        <end position="403"/>
    </location>
</feature>
<evidence type="ECO:0000313" key="7">
    <source>
        <dbReference type="Ensembl" id="ENSSTUP00000070370.1"/>
    </source>
</evidence>
<evidence type="ECO:0000256" key="4">
    <source>
        <dbReference type="SAM" id="Coils"/>
    </source>
</evidence>
<dbReference type="PROSITE" id="PS51421">
    <property type="entry name" value="RAS"/>
    <property type="match status" value="1"/>
</dbReference>
<dbReference type="PROSITE" id="PS50222">
    <property type="entry name" value="EF_HAND_2"/>
    <property type="match status" value="1"/>
</dbReference>
<dbReference type="Proteomes" id="UP000472277">
    <property type="component" value="Chromosome 40"/>
</dbReference>
<sequence length="601" mass="68028">VASSLLTCGCSDRRGSDWGSITLLDKTKEFFQTCDVEGKGFITRTDMRVRGGADGGGELPLTAEELENVFDSLDTDQNGYLTLEVFSSGFSESVPARPEDLCSRGPLYQSQWDERLTVGWEDEEKESHFCTLLESLGASNVFQDPGEVRSLWAQLRRDEPHLLSNFEEFLARVTFQIKEAKEEKREMEMALQRLETTNTSSLCCLCYSLGQFTRHRLSLVPDYKLDLQCRDLSSEQQESRVENVKLKMTNEELSRELESTCQELSLAQEQLTMLQDQASRLHQEREMEMYRVTEGLQREKQSLMKQLDLLREMNKHLKDERDLYCSEKTLAPTQNERDRHTECQSKPEVGGDSLDGPPNGWPLRRVISIEEDHLPHLLHGGPQPLLHQLSEKDDEEQEKEDLESSILFAPVPLPVPVTTVSPFKHRGSFSRIRNIPSSPRGQPVGKETQNERAVPAPDRLFKVVLVGNSSVGKTSLLRTFCDGHFHPSSPATVGIDYSVKTLMLDNTQVAMQLWDTAGQERYRSITKQFFRKADGVVVMYDVTLLDSFKAVRPWLINVQEAAGVGIPILLLGNKMDATSEREVPLKDAETLAHVSSPFRDS</sequence>
<evidence type="ECO:0000256" key="1">
    <source>
        <dbReference type="ARBA" id="ARBA00022741"/>
    </source>
</evidence>
<evidence type="ECO:0000256" key="3">
    <source>
        <dbReference type="ARBA" id="ARBA00023288"/>
    </source>
</evidence>
<dbReference type="SUPFAM" id="SSF47473">
    <property type="entry name" value="EF-hand"/>
    <property type="match status" value="1"/>
</dbReference>
<dbReference type="Pfam" id="PF00071">
    <property type="entry name" value="Ras"/>
    <property type="match status" value="1"/>
</dbReference>
<dbReference type="InterPro" id="IPR011992">
    <property type="entry name" value="EF-hand-dom_pair"/>
</dbReference>
<evidence type="ECO:0000259" key="6">
    <source>
        <dbReference type="PROSITE" id="PS50222"/>
    </source>
</evidence>
<protein>
    <submittedName>
        <fullName evidence="7">Calcium release activated channel regulator 2Ab</fullName>
    </submittedName>
</protein>
<dbReference type="NCBIfam" id="TIGR00231">
    <property type="entry name" value="small_GTP"/>
    <property type="match status" value="1"/>
</dbReference>
<dbReference type="Gene3D" id="1.10.238.10">
    <property type="entry name" value="EF-hand"/>
    <property type="match status" value="1"/>
</dbReference>
<accession>A0A674BFZ7</accession>
<dbReference type="Pfam" id="PF13499">
    <property type="entry name" value="EF-hand_7"/>
    <property type="match status" value="1"/>
</dbReference>
<organism evidence="7 8">
    <name type="scientific">Salmo trutta</name>
    <name type="common">Brown trout</name>
    <dbReference type="NCBI Taxonomy" id="8032"/>
    <lineage>
        <taxon>Eukaryota</taxon>
        <taxon>Metazoa</taxon>
        <taxon>Chordata</taxon>
        <taxon>Craniata</taxon>
        <taxon>Vertebrata</taxon>
        <taxon>Euteleostomi</taxon>
        <taxon>Actinopterygii</taxon>
        <taxon>Neopterygii</taxon>
        <taxon>Teleostei</taxon>
        <taxon>Protacanthopterygii</taxon>
        <taxon>Salmoniformes</taxon>
        <taxon>Salmonidae</taxon>
        <taxon>Salmoninae</taxon>
        <taxon>Salmo</taxon>
    </lineage>
</organism>
<feature type="region of interest" description="Disordered" evidence="5">
    <location>
        <begin position="375"/>
        <end position="405"/>
    </location>
</feature>
<dbReference type="GO" id="GO:0005525">
    <property type="term" value="F:GTP binding"/>
    <property type="evidence" value="ECO:0007669"/>
    <property type="project" value="UniProtKB-KW"/>
</dbReference>
<feature type="domain" description="EF-hand" evidence="6">
    <location>
        <begin position="61"/>
        <end position="96"/>
    </location>
</feature>
<evidence type="ECO:0000256" key="5">
    <source>
        <dbReference type="SAM" id="MobiDB-lite"/>
    </source>
</evidence>
<dbReference type="PROSITE" id="PS51419">
    <property type="entry name" value="RAB"/>
    <property type="match status" value="1"/>
</dbReference>
<feature type="compositionally biased region" description="Basic and acidic residues" evidence="5">
    <location>
        <begin position="335"/>
        <end position="345"/>
    </location>
</feature>
<feature type="region of interest" description="Disordered" evidence="5">
    <location>
        <begin position="429"/>
        <end position="452"/>
    </location>
</feature>
<keyword evidence="1" id="KW-0547">Nucleotide-binding</keyword>
<keyword evidence="8" id="KW-1185">Reference proteome</keyword>
<dbReference type="SMART" id="SM00173">
    <property type="entry name" value="RAS"/>
    <property type="match status" value="1"/>
</dbReference>
<dbReference type="SMART" id="SM00174">
    <property type="entry name" value="RHO"/>
    <property type="match status" value="1"/>
</dbReference>
<feature type="coiled-coil region" evidence="4">
    <location>
        <begin position="170"/>
        <end position="200"/>
    </location>
</feature>
<dbReference type="PRINTS" id="PR00449">
    <property type="entry name" value="RASTRNSFRMNG"/>
</dbReference>
<feature type="compositionally biased region" description="Low complexity" evidence="5">
    <location>
        <begin position="377"/>
        <end position="388"/>
    </location>
</feature>
<keyword evidence="4" id="KW-0175">Coiled coil</keyword>
<dbReference type="Ensembl" id="ENSSTUT00000074730.1">
    <property type="protein sequence ID" value="ENSSTUP00000070370.1"/>
    <property type="gene ID" value="ENSSTUG00000030864.1"/>
</dbReference>
<dbReference type="GO" id="GO:0003924">
    <property type="term" value="F:GTPase activity"/>
    <property type="evidence" value="ECO:0007669"/>
    <property type="project" value="InterPro"/>
</dbReference>
<keyword evidence="2" id="KW-0342">GTP-binding</keyword>
<dbReference type="GeneTree" id="ENSGT00440000033504"/>
<dbReference type="InterPro" id="IPR050227">
    <property type="entry name" value="Rab"/>
</dbReference>
<dbReference type="CDD" id="cd00154">
    <property type="entry name" value="Rab"/>
    <property type="match status" value="1"/>
</dbReference>
<dbReference type="SMART" id="SM00175">
    <property type="entry name" value="RAB"/>
    <property type="match status" value="1"/>
</dbReference>
<reference evidence="7" key="2">
    <citation type="submission" date="2025-09" db="UniProtKB">
        <authorList>
            <consortium name="Ensembl"/>
        </authorList>
    </citation>
    <scope>IDENTIFICATION</scope>
</reference>
<dbReference type="InterPro" id="IPR027417">
    <property type="entry name" value="P-loop_NTPase"/>
</dbReference>
<evidence type="ECO:0000256" key="2">
    <source>
        <dbReference type="ARBA" id="ARBA00023134"/>
    </source>
</evidence>
<dbReference type="OMA" id="VNGCGRR"/>
<dbReference type="PANTHER" id="PTHR47977">
    <property type="entry name" value="RAS-RELATED PROTEIN RAB"/>
    <property type="match status" value="1"/>
</dbReference>